<proteinExistence type="predicted"/>
<keyword evidence="4" id="KW-1185">Reference proteome</keyword>
<evidence type="ECO:0000256" key="1">
    <source>
        <dbReference type="ARBA" id="ARBA00022741"/>
    </source>
</evidence>
<dbReference type="SMART" id="SM00173">
    <property type="entry name" value="RAS"/>
    <property type="match status" value="1"/>
</dbReference>
<accession>A0A2B4RW99</accession>
<sequence>MPARPTVRHKIALVGDSGVGKSTILSTFKGERFNPLYVITRKREIKTAVVNVGNEVAELQIWDTPGSADCRTMTAAYVQEDVQGVVVVFDVTSYDSYMNVQHWVKTVNQFAGQENVKFVFVGNKTDLERQRKVSEDHGQELANQTNGAYIDASAKTNKNIEMIFRRMTEIILGMNEASNMNNERRSGAGDSGDYNGKEREGFHCTVL</sequence>
<keyword evidence="1" id="KW-0547">Nucleotide-binding</keyword>
<dbReference type="AlphaFoldDB" id="A0A2B4RW99"/>
<dbReference type="NCBIfam" id="TIGR00231">
    <property type="entry name" value="small_GTP"/>
    <property type="match status" value="1"/>
</dbReference>
<keyword evidence="2" id="KW-0342">GTP-binding</keyword>
<dbReference type="OrthoDB" id="5958037at2759"/>
<dbReference type="EMBL" id="LSMT01000293">
    <property type="protein sequence ID" value="PFX21063.1"/>
    <property type="molecule type" value="Genomic_DNA"/>
</dbReference>
<dbReference type="STRING" id="50429.A0A2B4RW99"/>
<dbReference type="PANTHER" id="PTHR47977">
    <property type="entry name" value="RAS-RELATED PROTEIN RAB"/>
    <property type="match status" value="1"/>
</dbReference>
<dbReference type="InterPro" id="IPR005225">
    <property type="entry name" value="Small_GTP-bd"/>
</dbReference>
<reference evidence="4" key="1">
    <citation type="journal article" date="2017" name="bioRxiv">
        <title>Comparative analysis of the genomes of Stylophora pistillata and Acropora digitifera provides evidence for extensive differences between species of corals.</title>
        <authorList>
            <person name="Voolstra C.R."/>
            <person name="Li Y."/>
            <person name="Liew Y.J."/>
            <person name="Baumgarten S."/>
            <person name="Zoccola D."/>
            <person name="Flot J.-F."/>
            <person name="Tambutte S."/>
            <person name="Allemand D."/>
            <person name="Aranda M."/>
        </authorList>
    </citation>
    <scope>NUCLEOTIDE SEQUENCE [LARGE SCALE GENOMIC DNA]</scope>
</reference>
<dbReference type="SUPFAM" id="SSF52540">
    <property type="entry name" value="P-loop containing nucleoside triphosphate hydrolases"/>
    <property type="match status" value="1"/>
</dbReference>
<name>A0A2B4RW99_STYPI</name>
<dbReference type="SMART" id="SM00176">
    <property type="entry name" value="RAN"/>
    <property type="match status" value="1"/>
</dbReference>
<gene>
    <name evidence="3" type="primary">SEC4</name>
    <name evidence="3" type="ORF">AWC38_SpisGene14475</name>
</gene>
<dbReference type="GO" id="GO:0005525">
    <property type="term" value="F:GTP binding"/>
    <property type="evidence" value="ECO:0007669"/>
    <property type="project" value="UniProtKB-KW"/>
</dbReference>
<dbReference type="PROSITE" id="PS51420">
    <property type="entry name" value="RHO"/>
    <property type="match status" value="1"/>
</dbReference>
<dbReference type="GO" id="GO:0003924">
    <property type="term" value="F:GTPase activity"/>
    <property type="evidence" value="ECO:0007669"/>
    <property type="project" value="InterPro"/>
</dbReference>
<dbReference type="SMART" id="SM00175">
    <property type="entry name" value="RAB"/>
    <property type="match status" value="1"/>
</dbReference>
<dbReference type="InterPro" id="IPR027417">
    <property type="entry name" value="P-loop_NTPase"/>
</dbReference>
<dbReference type="CDD" id="cd00154">
    <property type="entry name" value="Rab"/>
    <property type="match status" value="1"/>
</dbReference>
<dbReference type="FunFam" id="3.40.50.300:FF:001447">
    <property type="entry name" value="Ras-related protein Rab-1B"/>
    <property type="match status" value="1"/>
</dbReference>
<dbReference type="PROSITE" id="PS51421">
    <property type="entry name" value="RAS"/>
    <property type="match status" value="1"/>
</dbReference>
<evidence type="ECO:0000313" key="4">
    <source>
        <dbReference type="Proteomes" id="UP000225706"/>
    </source>
</evidence>
<comment type="caution">
    <text evidence="3">The sequence shown here is derived from an EMBL/GenBank/DDBJ whole genome shotgun (WGS) entry which is preliminary data.</text>
</comment>
<dbReference type="InterPro" id="IPR001806">
    <property type="entry name" value="Small_GTPase"/>
</dbReference>
<evidence type="ECO:0000313" key="3">
    <source>
        <dbReference type="EMBL" id="PFX21063.1"/>
    </source>
</evidence>
<dbReference type="SMART" id="SM00174">
    <property type="entry name" value="RHO"/>
    <property type="match status" value="1"/>
</dbReference>
<dbReference type="PROSITE" id="PS51419">
    <property type="entry name" value="RAB"/>
    <property type="match status" value="1"/>
</dbReference>
<dbReference type="InterPro" id="IPR050227">
    <property type="entry name" value="Rab"/>
</dbReference>
<dbReference type="Gene3D" id="3.40.50.300">
    <property type="entry name" value="P-loop containing nucleotide triphosphate hydrolases"/>
    <property type="match status" value="1"/>
</dbReference>
<evidence type="ECO:0000256" key="2">
    <source>
        <dbReference type="ARBA" id="ARBA00023134"/>
    </source>
</evidence>
<organism evidence="3 4">
    <name type="scientific">Stylophora pistillata</name>
    <name type="common">Smooth cauliflower coral</name>
    <dbReference type="NCBI Taxonomy" id="50429"/>
    <lineage>
        <taxon>Eukaryota</taxon>
        <taxon>Metazoa</taxon>
        <taxon>Cnidaria</taxon>
        <taxon>Anthozoa</taxon>
        <taxon>Hexacorallia</taxon>
        <taxon>Scleractinia</taxon>
        <taxon>Astrocoeniina</taxon>
        <taxon>Pocilloporidae</taxon>
        <taxon>Stylophora</taxon>
    </lineage>
</organism>
<protein>
    <submittedName>
        <fullName evidence="3">Ras-related protein SEC4</fullName>
    </submittedName>
</protein>
<dbReference type="PRINTS" id="PR00449">
    <property type="entry name" value="RASTRNSFRMNG"/>
</dbReference>
<dbReference type="Proteomes" id="UP000225706">
    <property type="component" value="Unassembled WGS sequence"/>
</dbReference>
<dbReference type="Pfam" id="PF00071">
    <property type="entry name" value="Ras"/>
    <property type="match status" value="1"/>
</dbReference>